<feature type="non-terminal residue" evidence="1">
    <location>
        <position position="119"/>
    </location>
</feature>
<dbReference type="EMBL" id="UOEH01000386">
    <property type="protein sequence ID" value="VAW03205.1"/>
    <property type="molecule type" value="Genomic_DNA"/>
</dbReference>
<dbReference type="AlphaFoldDB" id="A0A3B0SAD5"/>
<protein>
    <submittedName>
        <fullName evidence="1">Uncharacterized protein</fullName>
    </submittedName>
</protein>
<reference evidence="1" key="1">
    <citation type="submission" date="2018-06" db="EMBL/GenBank/DDBJ databases">
        <authorList>
            <person name="Zhirakovskaya E."/>
        </authorList>
    </citation>
    <scope>NUCLEOTIDE SEQUENCE</scope>
</reference>
<proteinExistence type="predicted"/>
<organism evidence="1">
    <name type="scientific">hydrothermal vent metagenome</name>
    <dbReference type="NCBI Taxonomy" id="652676"/>
    <lineage>
        <taxon>unclassified sequences</taxon>
        <taxon>metagenomes</taxon>
        <taxon>ecological metagenomes</taxon>
    </lineage>
</organism>
<gene>
    <name evidence="1" type="ORF">MNBD_ALPHA05-1711</name>
</gene>
<evidence type="ECO:0000313" key="1">
    <source>
        <dbReference type="EMBL" id="VAW03205.1"/>
    </source>
</evidence>
<dbReference type="PROSITE" id="PS51257">
    <property type="entry name" value="PROKAR_LIPOPROTEIN"/>
    <property type="match status" value="1"/>
</dbReference>
<name>A0A3B0SAD5_9ZZZZ</name>
<accession>A0A3B0SAD5</accession>
<sequence>MHGFVSKTKEVPMRLIALFVSASMLSACSGPNASEQTALQTQGAGVPALEQLWVAGGFSAPEGVAAAPGGGYFISNIAGEGGAKDGEGWVTHISQTGDILKERFVDAMNAPKGMTVLND</sequence>